<dbReference type="GO" id="GO:0005886">
    <property type="term" value="C:plasma membrane"/>
    <property type="evidence" value="ECO:0007669"/>
    <property type="project" value="UniProtKB-SubCell"/>
</dbReference>
<comment type="subcellular location">
    <subcellularLocation>
        <location evidence="1">Cell membrane</location>
        <topology evidence="1">Peripheral membrane protein</topology>
        <orientation evidence="1">Cytoplasmic side</orientation>
    </subcellularLocation>
</comment>
<dbReference type="InterPro" id="IPR001543">
    <property type="entry name" value="FliN-like_C"/>
</dbReference>
<dbReference type="Pfam" id="PF01052">
    <property type="entry name" value="FliMN_C"/>
    <property type="match status" value="1"/>
</dbReference>
<evidence type="ECO:0000256" key="4">
    <source>
        <dbReference type="ARBA" id="ARBA00022500"/>
    </source>
</evidence>
<dbReference type="InterPro" id="IPR001172">
    <property type="entry name" value="FliN_T3SS_HrcQb"/>
</dbReference>
<organism evidence="9">
    <name type="scientific">marine metagenome</name>
    <dbReference type="NCBI Taxonomy" id="408172"/>
    <lineage>
        <taxon>unclassified sequences</taxon>
        <taxon>metagenomes</taxon>
        <taxon>ecological metagenomes</taxon>
    </lineage>
</organism>
<gene>
    <name evidence="9" type="ORF">METZ01_LOCUS401989</name>
</gene>
<name>A0A382VSX9_9ZZZZ</name>
<accession>A0A382VSX9</accession>
<evidence type="ECO:0000256" key="7">
    <source>
        <dbReference type="SAM" id="MobiDB-lite"/>
    </source>
</evidence>
<dbReference type="GO" id="GO:0003774">
    <property type="term" value="F:cytoskeletal motor activity"/>
    <property type="evidence" value="ECO:0007669"/>
    <property type="project" value="InterPro"/>
</dbReference>
<dbReference type="PRINTS" id="PR00956">
    <property type="entry name" value="FLGMOTORFLIN"/>
</dbReference>
<feature type="domain" description="Flagellar motor switch protein FliN-like C-terminal" evidence="8">
    <location>
        <begin position="21"/>
        <end position="90"/>
    </location>
</feature>
<keyword evidence="5" id="KW-0283">Flagellar rotation</keyword>
<keyword evidence="4" id="KW-0145">Chemotaxis</keyword>
<dbReference type="EMBL" id="UINC01154063">
    <property type="protein sequence ID" value="SVD49135.1"/>
    <property type="molecule type" value="Genomic_DNA"/>
</dbReference>
<dbReference type="InterPro" id="IPR036429">
    <property type="entry name" value="SpoA-like_sf"/>
</dbReference>
<evidence type="ECO:0000256" key="2">
    <source>
        <dbReference type="ARBA" id="ARBA00009226"/>
    </source>
</evidence>
<protein>
    <recommendedName>
        <fullName evidence="8">Flagellar motor switch protein FliN-like C-terminal domain-containing protein</fullName>
    </recommendedName>
</protein>
<dbReference type="GO" id="GO:0006935">
    <property type="term" value="P:chemotaxis"/>
    <property type="evidence" value="ECO:0007669"/>
    <property type="project" value="UniProtKB-KW"/>
</dbReference>
<proteinExistence type="inferred from homology"/>
<evidence type="ECO:0000313" key="9">
    <source>
        <dbReference type="EMBL" id="SVD49135.1"/>
    </source>
</evidence>
<reference evidence="9" key="1">
    <citation type="submission" date="2018-05" db="EMBL/GenBank/DDBJ databases">
        <authorList>
            <person name="Lanie J.A."/>
            <person name="Ng W.-L."/>
            <person name="Kazmierczak K.M."/>
            <person name="Andrzejewski T.M."/>
            <person name="Davidsen T.M."/>
            <person name="Wayne K.J."/>
            <person name="Tettelin H."/>
            <person name="Glass J.I."/>
            <person name="Rusch D."/>
            <person name="Podicherti R."/>
            <person name="Tsui H.-C.T."/>
            <person name="Winkler M.E."/>
        </authorList>
    </citation>
    <scope>NUCLEOTIDE SEQUENCE</scope>
</reference>
<dbReference type="InterPro" id="IPR051469">
    <property type="entry name" value="FliN/MopA/SpaO"/>
</dbReference>
<dbReference type="SUPFAM" id="SSF101801">
    <property type="entry name" value="Surface presentation of antigens (SPOA)"/>
    <property type="match status" value="1"/>
</dbReference>
<keyword evidence="3" id="KW-1003">Cell membrane</keyword>
<evidence type="ECO:0000256" key="5">
    <source>
        <dbReference type="ARBA" id="ARBA00022779"/>
    </source>
</evidence>
<keyword evidence="6" id="KW-0472">Membrane</keyword>
<feature type="region of interest" description="Disordered" evidence="7">
    <location>
        <begin position="1"/>
        <end position="20"/>
    </location>
</feature>
<evidence type="ECO:0000256" key="6">
    <source>
        <dbReference type="ARBA" id="ARBA00023136"/>
    </source>
</evidence>
<evidence type="ECO:0000256" key="3">
    <source>
        <dbReference type="ARBA" id="ARBA00022475"/>
    </source>
</evidence>
<dbReference type="AlphaFoldDB" id="A0A382VSX9"/>
<dbReference type="PANTHER" id="PTHR43484:SF1">
    <property type="entry name" value="FLAGELLAR MOTOR SWITCH PROTEIN FLIN"/>
    <property type="match status" value="1"/>
</dbReference>
<comment type="similarity">
    <text evidence="2">Belongs to the FliN/MopA/SpaO family.</text>
</comment>
<dbReference type="Gene3D" id="2.30.330.10">
    <property type="entry name" value="SpoA-like"/>
    <property type="match status" value="1"/>
</dbReference>
<dbReference type="GO" id="GO:0071973">
    <property type="term" value="P:bacterial-type flagellum-dependent cell motility"/>
    <property type="evidence" value="ECO:0007669"/>
    <property type="project" value="InterPro"/>
</dbReference>
<dbReference type="GO" id="GO:0009425">
    <property type="term" value="C:bacterial-type flagellum basal body"/>
    <property type="evidence" value="ECO:0007669"/>
    <property type="project" value="InterPro"/>
</dbReference>
<dbReference type="PANTHER" id="PTHR43484">
    <property type="match status" value="1"/>
</dbReference>
<evidence type="ECO:0000259" key="8">
    <source>
        <dbReference type="Pfam" id="PF01052"/>
    </source>
</evidence>
<sequence length="93" mass="9873">MNQDSNENPKPPLMSGSMSGLSGVKVKVTAVLGRTQITFDEAIAFEPDMLLPIDSDRDEPVDLCVNGKVVARGRLVVVGDTYGVQVTEIIGVA</sequence>
<evidence type="ECO:0000256" key="1">
    <source>
        <dbReference type="ARBA" id="ARBA00004413"/>
    </source>
</evidence>